<keyword evidence="2" id="KW-1133">Transmembrane helix</keyword>
<reference evidence="3 4" key="1">
    <citation type="submission" date="2018-04" db="EMBL/GenBank/DDBJ databases">
        <authorList>
            <person name="Go L.Y."/>
            <person name="Mitchell J.A."/>
        </authorList>
    </citation>
    <scope>NUCLEOTIDE SEQUENCE [LARGE SCALE GENOMIC DNA]</scope>
    <source>
        <strain evidence="3">ULC066bin1</strain>
    </source>
</reference>
<proteinExistence type="predicted"/>
<dbReference type="InterPro" id="IPR007813">
    <property type="entry name" value="PilN"/>
</dbReference>
<dbReference type="InterPro" id="IPR052534">
    <property type="entry name" value="Extracell_DNA_Util/SecSys_Comp"/>
</dbReference>
<name>A0A2W4VT17_9CYAN</name>
<accession>A0A2W4VT17</accession>
<keyword evidence="2" id="KW-0812">Transmembrane</keyword>
<dbReference type="PANTHER" id="PTHR40278:SF1">
    <property type="entry name" value="DNA UTILIZATION PROTEIN HOFN"/>
    <property type="match status" value="1"/>
</dbReference>
<feature type="coiled-coil region" evidence="1">
    <location>
        <begin position="56"/>
        <end position="93"/>
    </location>
</feature>
<dbReference type="Proteomes" id="UP000249467">
    <property type="component" value="Unassembled WGS sequence"/>
</dbReference>
<evidence type="ECO:0000256" key="1">
    <source>
        <dbReference type="SAM" id="Coils"/>
    </source>
</evidence>
<feature type="transmembrane region" description="Helical" evidence="2">
    <location>
        <begin position="30"/>
        <end position="52"/>
    </location>
</feature>
<evidence type="ECO:0000313" key="3">
    <source>
        <dbReference type="EMBL" id="PZO36004.1"/>
    </source>
</evidence>
<dbReference type="PANTHER" id="PTHR40278">
    <property type="entry name" value="DNA UTILIZATION PROTEIN HOFN"/>
    <property type="match status" value="1"/>
</dbReference>
<dbReference type="AlphaFoldDB" id="A0A2W4VT17"/>
<comment type="caution">
    <text evidence="3">The sequence shown here is derived from an EMBL/GenBank/DDBJ whole genome shotgun (WGS) entry which is preliminary data.</text>
</comment>
<evidence type="ECO:0008006" key="5">
    <source>
        <dbReference type="Google" id="ProtNLM"/>
    </source>
</evidence>
<evidence type="ECO:0000313" key="4">
    <source>
        <dbReference type="Proteomes" id="UP000249467"/>
    </source>
</evidence>
<reference evidence="3 4" key="2">
    <citation type="submission" date="2018-06" db="EMBL/GenBank/DDBJ databases">
        <title>Metagenomic assembly of (sub)arctic Cyanobacteria and their associated microbiome from non-axenic cultures.</title>
        <authorList>
            <person name="Baurain D."/>
        </authorList>
    </citation>
    <scope>NUCLEOTIDE SEQUENCE [LARGE SCALE GENOMIC DNA]</scope>
    <source>
        <strain evidence="3">ULC066bin1</strain>
    </source>
</reference>
<protein>
    <recommendedName>
        <fullName evidence="5">Fimbrial assembly protein</fullName>
    </recommendedName>
</protein>
<keyword evidence="2" id="KW-0472">Membrane</keyword>
<evidence type="ECO:0000256" key="2">
    <source>
        <dbReference type="SAM" id="Phobius"/>
    </source>
</evidence>
<dbReference type="EMBL" id="QBML01000046">
    <property type="protein sequence ID" value="PZO36004.1"/>
    <property type="molecule type" value="Genomic_DNA"/>
</dbReference>
<organism evidence="3 4">
    <name type="scientific">Pseudanabaena frigida</name>
    <dbReference type="NCBI Taxonomy" id="945775"/>
    <lineage>
        <taxon>Bacteria</taxon>
        <taxon>Bacillati</taxon>
        <taxon>Cyanobacteriota</taxon>
        <taxon>Cyanophyceae</taxon>
        <taxon>Pseudanabaenales</taxon>
        <taxon>Pseudanabaenaceae</taxon>
        <taxon>Pseudanabaena</taxon>
    </lineage>
</organism>
<sequence length="237" mass="25657">MYTLDINFLSDRAAAESQAVERQPIADSQFMIYGGAVAVVALALVGGAFFFLNSANEGIQQELTTLTAKETQLKDKLKALEGQEAQLKEVQDRTGKLLNLFIGNFPVSAIADDIRKRTPITVQVKSINQTSGVPSPQNPNQVSSLINLDGTATNYNELNDYLLLLKASPLLDAEETILVSSTLQPATADKNFTLVNFQIKTKVTAKSPAELLPELQKTGADGLVARVNLLRQQGVIK</sequence>
<gene>
    <name evidence="3" type="ORF">DCF19_22640</name>
</gene>
<keyword evidence="1" id="KW-0175">Coiled coil</keyword>
<dbReference type="Pfam" id="PF05137">
    <property type="entry name" value="PilN"/>
    <property type="match status" value="1"/>
</dbReference>